<dbReference type="InterPro" id="IPR050109">
    <property type="entry name" value="HTH-type_TetR-like_transc_reg"/>
</dbReference>
<name>A0ABT1M358_9MYCO</name>
<dbReference type="InterPro" id="IPR036271">
    <property type="entry name" value="Tet_transcr_reg_TetR-rel_C_sf"/>
</dbReference>
<dbReference type="SUPFAM" id="SSF46689">
    <property type="entry name" value="Homeodomain-like"/>
    <property type="match status" value="1"/>
</dbReference>
<evidence type="ECO:0000256" key="2">
    <source>
        <dbReference type="PROSITE-ProRule" id="PRU00335"/>
    </source>
</evidence>
<dbReference type="Gene3D" id="1.10.357.10">
    <property type="entry name" value="Tetracycline Repressor, domain 2"/>
    <property type="match status" value="1"/>
</dbReference>
<dbReference type="PANTHER" id="PTHR30055:SF207">
    <property type="entry name" value="HTH-TYPE TRANSCRIPTIONAL REPRESSOR FATR"/>
    <property type="match status" value="1"/>
</dbReference>
<comment type="caution">
    <text evidence="4">The sequence shown here is derived from an EMBL/GenBank/DDBJ whole genome shotgun (WGS) entry which is preliminary data.</text>
</comment>
<accession>A0ABT1M358</accession>
<evidence type="ECO:0000259" key="3">
    <source>
        <dbReference type="PROSITE" id="PS50977"/>
    </source>
</evidence>
<dbReference type="InterPro" id="IPR001647">
    <property type="entry name" value="HTH_TetR"/>
</dbReference>
<evidence type="ECO:0000256" key="1">
    <source>
        <dbReference type="ARBA" id="ARBA00023125"/>
    </source>
</evidence>
<dbReference type="Pfam" id="PF00440">
    <property type="entry name" value="TetR_N"/>
    <property type="match status" value="1"/>
</dbReference>
<dbReference type="InterPro" id="IPR009057">
    <property type="entry name" value="Homeodomain-like_sf"/>
</dbReference>
<dbReference type="PROSITE" id="PS50977">
    <property type="entry name" value="HTH_TETR_2"/>
    <property type="match status" value="1"/>
</dbReference>
<dbReference type="PANTHER" id="PTHR30055">
    <property type="entry name" value="HTH-TYPE TRANSCRIPTIONAL REGULATOR RUTR"/>
    <property type="match status" value="1"/>
</dbReference>
<gene>
    <name evidence="4" type="ORF">NM203_12640</name>
</gene>
<proteinExistence type="predicted"/>
<feature type="domain" description="HTH tetR-type" evidence="3">
    <location>
        <begin position="13"/>
        <end position="73"/>
    </location>
</feature>
<dbReference type="RefSeq" id="WP_255060270.1">
    <property type="nucleotide sequence ID" value="NZ_JANDBD010000004.1"/>
</dbReference>
<keyword evidence="5" id="KW-1185">Reference proteome</keyword>
<dbReference type="Proteomes" id="UP001651690">
    <property type="component" value="Unassembled WGS sequence"/>
</dbReference>
<dbReference type="Gene3D" id="1.10.10.60">
    <property type="entry name" value="Homeodomain-like"/>
    <property type="match status" value="1"/>
</dbReference>
<protein>
    <submittedName>
        <fullName evidence="4">TetR family transcriptional regulator</fullName>
    </submittedName>
</protein>
<dbReference type="EMBL" id="JANDBD010000004">
    <property type="protein sequence ID" value="MCP9273030.1"/>
    <property type="molecule type" value="Genomic_DNA"/>
</dbReference>
<keyword evidence="1 2" id="KW-0238">DNA-binding</keyword>
<sequence length="248" mass="27373">MTVARAGRRPRGSLTPEDVIAAAFELAQDVSLANLNMPKLAKHLDVPVTSIYWHFRKKEQLLDAMLEDALSRYHSVTTFVDGETWDESLRTHFRGMRRVFRENPVLCDLVLMRVGELSPDATRTAVHRIETVVDMLVQAGFTLDDAVEIYLALSVHSRGSAMMEHLGSRHAEHSPAMSTRAADVGELNAQALQQAVPSPVRVATLSLLSSGTTPRLLERANRGDAVADMTFEFTLDALIEKARGLLAT</sequence>
<evidence type="ECO:0000313" key="4">
    <source>
        <dbReference type="EMBL" id="MCP9273030.1"/>
    </source>
</evidence>
<dbReference type="SUPFAM" id="SSF48498">
    <property type="entry name" value="Tetracyclin repressor-like, C-terminal domain"/>
    <property type="match status" value="1"/>
</dbReference>
<reference evidence="4 5" key="1">
    <citation type="submission" date="2022-06" db="EMBL/GenBank/DDBJ databases">
        <title>Mycolicibacterium sp. CAU 1645 isolated from seawater.</title>
        <authorList>
            <person name="Kim W."/>
        </authorList>
    </citation>
    <scope>NUCLEOTIDE SEQUENCE [LARGE SCALE GENOMIC DNA]</scope>
    <source>
        <strain evidence="4 5">CAU 1645</strain>
    </source>
</reference>
<evidence type="ECO:0000313" key="5">
    <source>
        <dbReference type="Proteomes" id="UP001651690"/>
    </source>
</evidence>
<organism evidence="4 5">
    <name type="scientific">Mycolicibacterium arenosum</name>
    <dbReference type="NCBI Taxonomy" id="2952157"/>
    <lineage>
        <taxon>Bacteria</taxon>
        <taxon>Bacillati</taxon>
        <taxon>Actinomycetota</taxon>
        <taxon>Actinomycetes</taxon>
        <taxon>Mycobacteriales</taxon>
        <taxon>Mycobacteriaceae</taxon>
        <taxon>Mycolicibacterium</taxon>
    </lineage>
</organism>
<feature type="DNA-binding region" description="H-T-H motif" evidence="2">
    <location>
        <begin position="36"/>
        <end position="55"/>
    </location>
</feature>